<protein>
    <recommendedName>
        <fullName evidence="4">DUF4064 domain-containing protein</fullName>
    </recommendedName>
</protein>
<keyword evidence="1" id="KW-0472">Membrane</keyword>
<gene>
    <name evidence="2" type="ORF">GGR88_002301</name>
</gene>
<comment type="caution">
    <text evidence="2">The sequence shown here is derived from an EMBL/GenBank/DDBJ whole genome shotgun (WGS) entry which is preliminary data.</text>
</comment>
<evidence type="ECO:0000313" key="3">
    <source>
        <dbReference type="Proteomes" id="UP000734218"/>
    </source>
</evidence>
<keyword evidence="1" id="KW-1133">Transmembrane helix</keyword>
<accession>A0ABX0XPZ7</accession>
<feature type="transmembrane region" description="Helical" evidence="1">
    <location>
        <begin position="45"/>
        <end position="74"/>
    </location>
</feature>
<evidence type="ECO:0008006" key="4">
    <source>
        <dbReference type="Google" id="ProtNLM"/>
    </source>
</evidence>
<name>A0ABX0XPZ7_9SPHN</name>
<organism evidence="2 3">
    <name type="scientific">Sphingomonas jejuensis</name>
    <dbReference type="NCBI Taxonomy" id="904715"/>
    <lineage>
        <taxon>Bacteria</taxon>
        <taxon>Pseudomonadati</taxon>
        <taxon>Pseudomonadota</taxon>
        <taxon>Alphaproteobacteria</taxon>
        <taxon>Sphingomonadales</taxon>
        <taxon>Sphingomonadaceae</taxon>
        <taxon>Sphingomonas</taxon>
    </lineage>
</organism>
<dbReference type="Proteomes" id="UP000734218">
    <property type="component" value="Unassembled WGS sequence"/>
</dbReference>
<keyword evidence="3" id="KW-1185">Reference proteome</keyword>
<dbReference type="RefSeq" id="WP_167955094.1">
    <property type="nucleotide sequence ID" value="NZ_JAATJE010000002.1"/>
</dbReference>
<dbReference type="EMBL" id="JAATJE010000002">
    <property type="protein sequence ID" value="NJC34787.1"/>
    <property type="molecule type" value="Genomic_DNA"/>
</dbReference>
<keyword evidence="1" id="KW-0812">Transmembrane</keyword>
<reference evidence="2 3" key="1">
    <citation type="submission" date="2020-03" db="EMBL/GenBank/DDBJ databases">
        <title>Genomic Encyclopedia of Type Strains, Phase IV (KMG-IV): sequencing the most valuable type-strain genomes for metagenomic binning, comparative biology and taxonomic classification.</title>
        <authorList>
            <person name="Goeker M."/>
        </authorList>
    </citation>
    <scope>NUCLEOTIDE SEQUENCE [LARGE SCALE GENOMIC DNA]</scope>
    <source>
        <strain evidence="2 3">DSM 27651</strain>
    </source>
</reference>
<evidence type="ECO:0000256" key="1">
    <source>
        <dbReference type="SAM" id="Phobius"/>
    </source>
</evidence>
<evidence type="ECO:0000313" key="2">
    <source>
        <dbReference type="EMBL" id="NJC34787.1"/>
    </source>
</evidence>
<proteinExistence type="predicted"/>
<sequence length="127" mass="12811">MRAVLGLIVGIVVGVLTVALVERIGGLLAPAPPSFTRLTPAELPAAIAALPLANKLSVVLAWFLGALGGAALAVGVSCRAWPGWVVAGLILALVLLTILAITHPLWMAIAGIAGPLLAGFIATRLAR</sequence>
<feature type="transmembrane region" description="Helical" evidence="1">
    <location>
        <begin position="81"/>
        <end position="101"/>
    </location>
</feature>
<feature type="transmembrane region" description="Helical" evidence="1">
    <location>
        <begin position="107"/>
        <end position="126"/>
    </location>
</feature>